<dbReference type="SUPFAM" id="SSF55874">
    <property type="entry name" value="ATPase domain of HSP90 chaperone/DNA topoisomerase II/histidine kinase"/>
    <property type="match status" value="1"/>
</dbReference>
<evidence type="ECO:0000256" key="1">
    <source>
        <dbReference type="SAM" id="MobiDB-lite"/>
    </source>
</evidence>
<feature type="compositionally biased region" description="Polar residues" evidence="1">
    <location>
        <begin position="319"/>
        <end position="337"/>
    </location>
</feature>
<dbReference type="PANTHER" id="PTHR15600:SF42">
    <property type="entry name" value="SACSIN"/>
    <property type="match status" value="1"/>
</dbReference>
<dbReference type="InterPro" id="IPR036890">
    <property type="entry name" value="HATPase_C_sf"/>
</dbReference>
<dbReference type="InterPro" id="IPR052972">
    <property type="entry name" value="Sacsin_chaperone_reg"/>
</dbReference>
<dbReference type="PANTHER" id="PTHR15600">
    <property type="entry name" value="SACSIN"/>
    <property type="match status" value="1"/>
</dbReference>
<dbReference type="VEuPathDB" id="TriTrypDB:BSAL_73530"/>
<accession>A0A0S4ITR0</accession>
<dbReference type="Gene3D" id="3.30.565.10">
    <property type="entry name" value="Histidine kinase-like ATPase, C-terminal domain"/>
    <property type="match status" value="1"/>
</dbReference>
<feature type="compositionally biased region" description="Acidic residues" evidence="1">
    <location>
        <begin position="257"/>
        <end position="313"/>
    </location>
</feature>
<dbReference type="OrthoDB" id="1262810at2759"/>
<dbReference type="InterPro" id="IPR016024">
    <property type="entry name" value="ARM-type_fold"/>
</dbReference>
<sequence>MLFEQSQSVISRIQQILREYPFGNAVLLELLQNADDAGATLSHLNLIMPPSPASLSANDKTGIASALIEKRFGSNRLTAAVSDNVDHAVGEFQHDDCRSRRPVLEFFNNSVFTERDLNNIQSIGGSTDDSKKHDGTKVGRFGLGFNSAYHIADVILFVSNSALIVLDPSRTVLPPNKPGEPRTAGGYRWNYVEESRRLEDILTHNGTHYSDDVETVLSDKDLFFLALMELLETSDAQFFSVGTATDNGVKEQIEKDETGDDDEEEESSNDKEDEDGEEEDEDDEGDEEVEEEAQGSDAISDDLNECDDDDEDNKDASRAFSNTGSIPSSSLVAQPQQRVPFSRFSSYPGTLFRFPLRRAPSVLWKECHDANTIATMMCGFPQMATLGLVLTK</sequence>
<dbReference type="SUPFAM" id="SSF48371">
    <property type="entry name" value="ARM repeat"/>
    <property type="match status" value="1"/>
</dbReference>
<gene>
    <name evidence="3" type="ORF">BSAL_73530</name>
</gene>
<dbReference type="InterPro" id="IPR058210">
    <property type="entry name" value="SACS/Nov_dom"/>
</dbReference>
<feature type="domain" description="Sacsin/Nov" evidence="2">
    <location>
        <begin position="97"/>
        <end position="181"/>
    </location>
</feature>
<organism evidence="3 4">
    <name type="scientific">Bodo saltans</name>
    <name type="common">Flagellated protozoan</name>
    <dbReference type="NCBI Taxonomy" id="75058"/>
    <lineage>
        <taxon>Eukaryota</taxon>
        <taxon>Discoba</taxon>
        <taxon>Euglenozoa</taxon>
        <taxon>Kinetoplastea</taxon>
        <taxon>Metakinetoplastina</taxon>
        <taxon>Eubodonida</taxon>
        <taxon>Bodonidae</taxon>
        <taxon>Bodo</taxon>
    </lineage>
</organism>
<dbReference type="AlphaFoldDB" id="A0A0S4ITR0"/>
<dbReference type="EMBL" id="CYKH01000621">
    <property type="protein sequence ID" value="CUG06968.1"/>
    <property type="molecule type" value="Genomic_DNA"/>
</dbReference>
<proteinExistence type="predicted"/>
<dbReference type="GO" id="GO:0030544">
    <property type="term" value="F:Hsp70 protein binding"/>
    <property type="evidence" value="ECO:0007669"/>
    <property type="project" value="TreeGrafter"/>
</dbReference>
<reference evidence="4" key="1">
    <citation type="submission" date="2015-09" db="EMBL/GenBank/DDBJ databases">
        <authorList>
            <consortium name="Pathogen Informatics"/>
        </authorList>
    </citation>
    <scope>NUCLEOTIDE SEQUENCE [LARGE SCALE GENOMIC DNA]</scope>
    <source>
        <strain evidence="4">Lake Konstanz</strain>
    </source>
</reference>
<protein>
    <recommendedName>
        <fullName evidence="2">Sacsin/Nov domain-containing protein</fullName>
    </recommendedName>
</protein>
<feature type="non-terminal residue" evidence="3">
    <location>
        <position position="392"/>
    </location>
</feature>
<name>A0A0S4ITR0_BODSA</name>
<keyword evidence="4" id="KW-1185">Reference proteome</keyword>
<evidence type="ECO:0000259" key="2">
    <source>
        <dbReference type="Pfam" id="PF25794"/>
    </source>
</evidence>
<feature type="region of interest" description="Disordered" evidence="1">
    <location>
        <begin position="249"/>
        <end position="337"/>
    </location>
</feature>
<feature type="domain" description="Sacsin/Nov" evidence="2">
    <location>
        <begin position="7"/>
        <end position="44"/>
    </location>
</feature>
<evidence type="ECO:0000313" key="4">
    <source>
        <dbReference type="Proteomes" id="UP000051952"/>
    </source>
</evidence>
<evidence type="ECO:0000313" key="3">
    <source>
        <dbReference type="EMBL" id="CUG06968.1"/>
    </source>
</evidence>
<dbReference type="Pfam" id="PF25794">
    <property type="entry name" value="SACS"/>
    <property type="match status" value="2"/>
</dbReference>
<dbReference type="Proteomes" id="UP000051952">
    <property type="component" value="Unassembled WGS sequence"/>
</dbReference>